<evidence type="ECO:0000256" key="1">
    <source>
        <dbReference type="SAM" id="MobiDB-lite"/>
    </source>
</evidence>
<organism evidence="3 4">
    <name type="scientific">Rubripirellula reticaptiva</name>
    <dbReference type="NCBI Taxonomy" id="2528013"/>
    <lineage>
        <taxon>Bacteria</taxon>
        <taxon>Pseudomonadati</taxon>
        <taxon>Planctomycetota</taxon>
        <taxon>Planctomycetia</taxon>
        <taxon>Pirellulales</taxon>
        <taxon>Pirellulaceae</taxon>
        <taxon>Rubripirellula</taxon>
    </lineage>
</organism>
<feature type="region of interest" description="Disordered" evidence="1">
    <location>
        <begin position="255"/>
        <end position="301"/>
    </location>
</feature>
<evidence type="ECO:0000256" key="2">
    <source>
        <dbReference type="SAM" id="Phobius"/>
    </source>
</evidence>
<keyword evidence="2" id="KW-0812">Transmembrane</keyword>
<protein>
    <submittedName>
        <fullName evidence="3">Uncharacterized protein</fullName>
    </submittedName>
</protein>
<keyword evidence="2" id="KW-0472">Membrane</keyword>
<evidence type="ECO:0000313" key="3">
    <source>
        <dbReference type="EMBL" id="TWU51272.1"/>
    </source>
</evidence>
<dbReference type="Proteomes" id="UP000317977">
    <property type="component" value="Unassembled WGS sequence"/>
</dbReference>
<feature type="compositionally biased region" description="Acidic residues" evidence="1">
    <location>
        <begin position="258"/>
        <end position="273"/>
    </location>
</feature>
<dbReference type="EMBL" id="SJPX01000003">
    <property type="protein sequence ID" value="TWU51272.1"/>
    <property type="molecule type" value="Genomic_DNA"/>
</dbReference>
<keyword evidence="2" id="KW-1133">Transmembrane helix</keyword>
<evidence type="ECO:0000313" key="4">
    <source>
        <dbReference type="Proteomes" id="UP000317977"/>
    </source>
</evidence>
<proteinExistence type="predicted"/>
<reference evidence="3 4" key="1">
    <citation type="submission" date="2019-02" db="EMBL/GenBank/DDBJ databases">
        <title>Deep-cultivation of Planctomycetes and their phenomic and genomic characterization uncovers novel biology.</title>
        <authorList>
            <person name="Wiegand S."/>
            <person name="Jogler M."/>
            <person name="Boedeker C."/>
            <person name="Pinto D."/>
            <person name="Vollmers J."/>
            <person name="Rivas-Marin E."/>
            <person name="Kohn T."/>
            <person name="Peeters S.H."/>
            <person name="Heuer A."/>
            <person name="Rast P."/>
            <person name="Oberbeckmann S."/>
            <person name="Bunk B."/>
            <person name="Jeske O."/>
            <person name="Meyerdierks A."/>
            <person name="Storesund J.E."/>
            <person name="Kallscheuer N."/>
            <person name="Luecker S."/>
            <person name="Lage O.M."/>
            <person name="Pohl T."/>
            <person name="Merkel B.J."/>
            <person name="Hornburger P."/>
            <person name="Mueller R.-W."/>
            <person name="Bruemmer F."/>
            <person name="Labrenz M."/>
            <person name="Spormann A.M."/>
            <person name="Op Den Camp H."/>
            <person name="Overmann J."/>
            <person name="Amann R."/>
            <person name="Jetten M.S.M."/>
            <person name="Mascher T."/>
            <person name="Medema M.H."/>
            <person name="Devos D.P."/>
            <person name="Kaster A.-K."/>
            <person name="Ovreas L."/>
            <person name="Rohde M."/>
            <person name="Galperin M.Y."/>
            <person name="Jogler C."/>
        </authorList>
    </citation>
    <scope>NUCLEOTIDE SEQUENCE [LARGE SCALE GENOMIC DNA]</scope>
    <source>
        <strain evidence="3 4">Poly59</strain>
    </source>
</reference>
<name>A0A5C6EQ75_9BACT</name>
<accession>A0A5C6EQ75</accession>
<dbReference type="RefSeq" id="WP_146534666.1">
    <property type="nucleotide sequence ID" value="NZ_SJPX01000003.1"/>
</dbReference>
<feature type="transmembrane region" description="Helical" evidence="2">
    <location>
        <begin position="7"/>
        <end position="24"/>
    </location>
</feature>
<dbReference type="AlphaFoldDB" id="A0A5C6EQ75"/>
<sequence>MQRQRTLVYFFAYVAFAIAAMISVRADERKQADALVRYAETPKISDWALAGVIWSDASLAKKLASEAAKRSESPEQKEQLHAIAKTSSELVDALEMFGWKQIRHTSSKAKRESSLNPTSDLRNAGVALADSIDRAENTSTSPDETAFDPNKTIARKPSLDWSVKRFDTETQAGRDDPGLDDEQTGNNLRLNVDQYRVNDYIDETPAEALNRADAIEDGVEGVIAAAAGRRGMGRPSAEHISKREVHTRSATLPYAEDSIYDSDDYDPDVDYEIDNPLGGNSTNPASADLGDGDDGIDPDSPAKVIDGEDELIAAMARENKSNAKQSKRNVEMDRYTSKLSGNQQDANWVQFQLNANQATWSEFTTEENVVERTRMAVTKLKSHASAAMDATSSPRLIEILQTILK</sequence>
<dbReference type="OrthoDB" id="265946at2"/>
<keyword evidence="4" id="KW-1185">Reference proteome</keyword>
<comment type="caution">
    <text evidence="3">The sequence shown here is derived from an EMBL/GenBank/DDBJ whole genome shotgun (WGS) entry which is preliminary data.</text>
</comment>
<gene>
    <name evidence="3" type="ORF">Poly59_28640</name>
</gene>